<evidence type="ECO:0000256" key="4">
    <source>
        <dbReference type="ARBA" id="ARBA00023212"/>
    </source>
</evidence>
<dbReference type="PANTHER" id="PTHR19302:SF13">
    <property type="entry name" value="GAMMA-TUBULIN COMPLEX COMPONENT 2"/>
    <property type="match status" value="1"/>
</dbReference>
<dbReference type="PANTHER" id="PTHR19302">
    <property type="entry name" value="GAMMA TUBULIN COMPLEX PROTEIN"/>
    <property type="match status" value="1"/>
</dbReference>
<dbReference type="Pfam" id="PF04130">
    <property type="entry name" value="GCP_C_terminal"/>
    <property type="match status" value="2"/>
</dbReference>
<evidence type="ECO:0000256" key="2">
    <source>
        <dbReference type="ARBA" id="ARBA00022490"/>
    </source>
</evidence>
<accession>A0A835JRA9</accession>
<comment type="subcellular location">
    <subcellularLocation>
        <location evidence="5">Cytoplasm</location>
        <location evidence="5">Cytoskeleton</location>
        <location evidence="5">Microtubule organizing center</location>
    </subcellularLocation>
</comment>
<dbReference type="Gene3D" id="1.20.120.1900">
    <property type="entry name" value="Gamma-tubulin complex, C-terminal domain"/>
    <property type="match status" value="1"/>
</dbReference>
<gene>
    <name evidence="8" type="ORF">SADUNF_Sadunf10G0136900</name>
</gene>
<dbReference type="GO" id="GO:0005874">
    <property type="term" value="C:microtubule"/>
    <property type="evidence" value="ECO:0007669"/>
    <property type="project" value="UniProtKB-KW"/>
</dbReference>
<keyword evidence="2 5" id="KW-0963">Cytoplasm</keyword>
<evidence type="ECO:0000259" key="6">
    <source>
        <dbReference type="Pfam" id="PF04130"/>
    </source>
</evidence>
<comment type="caution">
    <text evidence="8">The sequence shown here is derived from an EMBL/GenBank/DDBJ whole genome shotgun (WGS) entry which is preliminary data.</text>
</comment>
<keyword evidence="4 5" id="KW-0206">Cytoskeleton</keyword>
<protein>
    <recommendedName>
        <fullName evidence="5">Gamma-tubulin complex component</fullName>
    </recommendedName>
</protein>
<evidence type="ECO:0000256" key="5">
    <source>
        <dbReference type="RuleBase" id="RU363050"/>
    </source>
</evidence>
<dbReference type="GO" id="GO:0000922">
    <property type="term" value="C:spindle pole"/>
    <property type="evidence" value="ECO:0007669"/>
    <property type="project" value="InterPro"/>
</dbReference>
<dbReference type="GO" id="GO:0007020">
    <property type="term" value="P:microtubule nucleation"/>
    <property type="evidence" value="ECO:0007669"/>
    <property type="project" value="InterPro"/>
</dbReference>
<feature type="domain" description="Gamma tubulin complex component C-terminal" evidence="6">
    <location>
        <begin position="442"/>
        <end position="632"/>
    </location>
</feature>
<dbReference type="InterPro" id="IPR041470">
    <property type="entry name" value="GCP_N"/>
</dbReference>
<feature type="domain" description="Gamma tubulin complex component C-terminal" evidence="6">
    <location>
        <begin position="678"/>
        <end position="847"/>
    </location>
</feature>
<proteinExistence type="inferred from homology"/>
<dbReference type="GO" id="GO:0000278">
    <property type="term" value="P:mitotic cell cycle"/>
    <property type="evidence" value="ECO:0007669"/>
    <property type="project" value="TreeGrafter"/>
</dbReference>
<organism evidence="8 9">
    <name type="scientific">Salix dunnii</name>
    <dbReference type="NCBI Taxonomy" id="1413687"/>
    <lineage>
        <taxon>Eukaryota</taxon>
        <taxon>Viridiplantae</taxon>
        <taxon>Streptophyta</taxon>
        <taxon>Embryophyta</taxon>
        <taxon>Tracheophyta</taxon>
        <taxon>Spermatophyta</taxon>
        <taxon>Magnoliopsida</taxon>
        <taxon>eudicotyledons</taxon>
        <taxon>Gunneridae</taxon>
        <taxon>Pentapetalae</taxon>
        <taxon>rosids</taxon>
        <taxon>fabids</taxon>
        <taxon>Malpighiales</taxon>
        <taxon>Salicaceae</taxon>
        <taxon>Saliceae</taxon>
        <taxon>Salix</taxon>
    </lineage>
</organism>
<dbReference type="InterPro" id="IPR042241">
    <property type="entry name" value="GCP_C_sf"/>
</dbReference>
<dbReference type="EMBL" id="JADGMS010000010">
    <property type="protein sequence ID" value="KAF9674532.1"/>
    <property type="molecule type" value="Genomic_DNA"/>
</dbReference>
<dbReference type="GO" id="GO:0051011">
    <property type="term" value="F:microtubule minus-end binding"/>
    <property type="evidence" value="ECO:0007669"/>
    <property type="project" value="TreeGrafter"/>
</dbReference>
<feature type="domain" description="Gamma tubulin complex component protein N-terminal" evidence="7">
    <location>
        <begin position="324"/>
        <end position="439"/>
    </location>
</feature>
<dbReference type="OrthoDB" id="2192946at2759"/>
<keyword evidence="3 5" id="KW-0493">Microtubule</keyword>
<evidence type="ECO:0000259" key="7">
    <source>
        <dbReference type="Pfam" id="PF17681"/>
    </source>
</evidence>
<comment type="function">
    <text evidence="5">Component of the gamma-tubulin ring complex (gTuRC) which mediates microtubule nucleation.</text>
</comment>
<dbReference type="AlphaFoldDB" id="A0A835JRA9"/>
<evidence type="ECO:0000313" key="8">
    <source>
        <dbReference type="EMBL" id="KAF9674532.1"/>
    </source>
</evidence>
<dbReference type="Proteomes" id="UP000657918">
    <property type="component" value="Unassembled WGS sequence"/>
</dbReference>
<dbReference type="GO" id="GO:0000930">
    <property type="term" value="C:gamma-tubulin complex"/>
    <property type="evidence" value="ECO:0007669"/>
    <property type="project" value="TreeGrafter"/>
</dbReference>
<sequence length="858" mass="97706">MEKATSTSCPSTPRWNVDRPFLTGRFHQETKGTSRLADTKGFSMDLFSHGLERPIGYYNAAELIVIDDLLSAMVGIEGRYISIRRVRGQEDHISFQVDASMDLAIQELAKRMFPLCKSFLLIDQFVESRSQFKNGLVNHAFAAALKALLLVGSKGKPSLTRKHNFKYGREMPLKCDGQDYQAMVAQLEHQFRLGRLSIQGLWFYCQPVMGSMQALSIVIQKASANNFTGSSVLNLLQSQAKAMAGDNAVRSLLEKMTQCASNAYLSILESFLPLLFILLVSNGLLFVVPTKYPEHFYTFLTFWHRKVAICCDLSSSLLGNESCRWVYEGVIDDPYCEFFIAENKSLQKESLTQDYDAKYWWQRYSLKEGIPSFLANIAGTILTTGKYLNVMRECGHNVQVPASENYKLMIFGSNHHYLECIKAAYDFASSELLNLIKEKYDLMGKLRSIKHYLLLDQGDFLVHFMDIARDELTKKFDEISVEKLQSLLDLALRTTAAAVDPCHEDLTCCVERFSLLKRLSTLKDLEVRTVSDDNDQAEPLNITGLETFSLSYKVEWPLSIVISRKALAKYQLIFRFLFRCKHVDRQLCGAWQVHQGVRALNMRGTAISRSSLICRSMLKFINSLLHYLTFEACLLYYPRDKSFELVLLCYCIPGDRSSRGSHDMVISCLLIFGHVIELEVLEPNWHAMHNRLQTAKSIDEVIRYHDLFLDKCLRECLLLLPELLKSFCMSGTSFAKFNDMDIGSHFSSNKMSMRLEAMHKIKVERLQSLCLQYAAATQWLISSSISIPKLEEHSKSSRPSRMLTMTTENASVTDSILKFEREFNAELQSLGPILSNSSQAEPYLTHLAQWILGVGHDQ</sequence>
<dbReference type="GO" id="GO:0031122">
    <property type="term" value="P:cytoplasmic microtubule organization"/>
    <property type="evidence" value="ECO:0007669"/>
    <property type="project" value="TreeGrafter"/>
</dbReference>
<feature type="domain" description="Gamma tubulin complex component protein N-terminal" evidence="7">
    <location>
        <begin position="66"/>
        <end position="149"/>
    </location>
</feature>
<dbReference type="GO" id="GO:0051321">
    <property type="term" value="P:meiotic cell cycle"/>
    <property type="evidence" value="ECO:0007669"/>
    <property type="project" value="TreeGrafter"/>
</dbReference>
<reference evidence="8 9" key="1">
    <citation type="submission" date="2020-10" db="EMBL/GenBank/DDBJ databases">
        <title>Plant Genome Project.</title>
        <authorList>
            <person name="Zhang R.-G."/>
        </authorList>
    </citation>
    <scope>NUCLEOTIDE SEQUENCE [LARGE SCALE GENOMIC DNA]</scope>
    <source>
        <strain evidence="8">FAFU-HL-1</strain>
        <tissue evidence="8">Leaf</tissue>
    </source>
</reference>
<dbReference type="GO" id="GO:0043015">
    <property type="term" value="F:gamma-tubulin binding"/>
    <property type="evidence" value="ECO:0007669"/>
    <property type="project" value="InterPro"/>
</dbReference>
<evidence type="ECO:0000256" key="1">
    <source>
        <dbReference type="ARBA" id="ARBA00010337"/>
    </source>
</evidence>
<evidence type="ECO:0000256" key="3">
    <source>
        <dbReference type="ARBA" id="ARBA00022701"/>
    </source>
</evidence>
<dbReference type="GO" id="GO:0051225">
    <property type="term" value="P:spindle assembly"/>
    <property type="evidence" value="ECO:0007669"/>
    <property type="project" value="TreeGrafter"/>
</dbReference>
<dbReference type="Pfam" id="PF17681">
    <property type="entry name" value="GCP_N_terminal"/>
    <property type="match status" value="3"/>
</dbReference>
<name>A0A835JRA9_9ROSI</name>
<comment type="similarity">
    <text evidence="1 5">Belongs to the TUBGCP family.</text>
</comment>
<evidence type="ECO:0000313" key="9">
    <source>
        <dbReference type="Proteomes" id="UP000657918"/>
    </source>
</evidence>
<dbReference type="InterPro" id="IPR007259">
    <property type="entry name" value="GCP"/>
</dbReference>
<keyword evidence="9" id="KW-1185">Reference proteome</keyword>
<dbReference type="InterPro" id="IPR040457">
    <property type="entry name" value="GCP_C"/>
</dbReference>
<feature type="domain" description="Gamma tubulin complex component protein N-terminal" evidence="7">
    <location>
        <begin position="178"/>
        <end position="272"/>
    </location>
</feature>